<dbReference type="EMBL" id="SGUG01000036">
    <property type="protein sequence ID" value="MDG0864572.1"/>
    <property type="molecule type" value="Genomic_DNA"/>
</dbReference>
<dbReference type="Proteomes" id="UP001152766">
    <property type="component" value="Unassembled WGS sequence"/>
</dbReference>
<organism evidence="3 4">
    <name type="scientific">Pelomonas aquatica</name>
    <dbReference type="NCBI Taxonomy" id="431058"/>
    <lineage>
        <taxon>Bacteria</taxon>
        <taxon>Pseudomonadati</taxon>
        <taxon>Pseudomonadota</taxon>
        <taxon>Betaproteobacteria</taxon>
        <taxon>Burkholderiales</taxon>
        <taxon>Sphaerotilaceae</taxon>
        <taxon>Roseateles</taxon>
    </lineage>
</organism>
<comment type="caution">
    <text evidence="3">The sequence shown here is derived from an EMBL/GenBank/DDBJ whole genome shotgun (WGS) entry which is preliminary data.</text>
</comment>
<protein>
    <submittedName>
        <fullName evidence="3">Phasin family protein</fullName>
    </submittedName>
</protein>
<sequence length="135" mass="15808">MATTPPADEIPSLDALRKLVEKFQVPGIEFEGLADWQHRDLEALAETNRQAYEDIKALVERRNEILQQTLAQWQDALKSPLSKEEFAEQSEAAKRGMQQAIDHFRELSEIEEKLRTDAWKVMQEQRCRRSAWRSR</sequence>
<evidence type="ECO:0000313" key="4">
    <source>
        <dbReference type="Proteomes" id="UP001152766"/>
    </source>
</evidence>
<feature type="coiled-coil region" evidence="1">
    <location>
        <begin position="41"/>
        <end position="76"/>
    </location>
</feature>
<feature type="domain" description="Phasin" evidence="2">
    <location>
        <begin position="33"/>
        <end position="125"/>
    </location>
</feature>
<keyword evidence="1" id="KW-0175">Coiled coil</keyword>
<reference evidence="3" key="1">
    <citation type="submission" date="2019-02" db="EMBL/GenBank/DDBJ databases">
        <title>Draft genome of the type strain Pelomonas aquatica CCUG 52575T.</title>
        <authorList>
            <person name="Gomila M."/>
            <person name="Lalucat J."/>
        </authorList>
    </citation>
    <scope>NUCLEOTIDE SEQUENCE</scope>
    <source>
        <strain evidence="3">CCUG 52575</strain>
    </source>
</reference>
<accession>A0A9X4LL77</accession>
<evidence type="ECO:0000259" key="2">
    <source>
        <dbReference type="Pfam" id="PF09361"/>
    </source>
</evidence>
<name>A0A9X4LL77_9BURK</name>
<evidence type="ECO:0000256" key="1">
    <source>
        <dbReference type="SAM" id="Coils"/>
    </source>
</evidence>
<dbReference type="InterPro" id="IPR018968">
    <property type="entry name" value="Phasin"/>
</dbReference>
<evidence type="ECO:0000313" key="3">
    <source>
        <dbReference type="EMBL" id="MDG0864572.1"/>
    </source>
</evidence>
<dbReference type="Pfam" id="PF09361">
    <property type="entry name" value="Phasin_2"/>
    <property type="match status" value="1"/>
</dbReference>
<proteinExistence type="predicted"/>
<gene>
    <name evidence="3" type="ORF">EXJ73_19095</name>
</gene>
<keyword evidence="4" id="KW-1185">Reference proteome</keyword>
<dbReference type="AlphaFoldDB" id="A0A9X4LL77"/>